<dbReference type="RefSeq" id="WP_406854886.1">
    <property type="nucleotide sequence ID" value="NZ_CP157484.1"/>
</dbReference>
<proteinExistence type="predicted"/>
<protein>
    <submittedName>
        <fullName evidence="1">Uncharacterized protein</fullName>
    </submittedName>
</protein>
<dbReference type="EMBL" id="CP157484">
    <property type="protein sequence ID" value="XBO38052.1"/>
    <property type="molecule type" value="Genomic_DNA"/>
</dbReference>
<name>A0AAU7JCV4_9HYPH</name>
<evidence type="ECO:0000313" key="1">
    <source>
        <dbReference type="EMBL" id="XBO38052.1"/>
    </source>
</evidence>
<dbReference type="AlphaFoldDB" id="A0AAU7JCV4"/>
<gene>
    <name evidence="1" type="ORF">ABEG18_20395</name>
</gene>
<sequence length="105" mass="11015">MTLAFPSAKDAVPSWVGRLCARVSLAVQEFNRPFGALDLAPDAFLVLGDVGSHGVLVRNEAGFRLLAQGGRLASLDGRQFGSEASARDALADIDAAIGLKAVWYA</sequence>
<organism evidence="1">
    <name type="scientific">Alsobacter sp. KACC 23698</name>
    <dbReference type="NCBI Taxonomy" id="3149229"/>
    <lineage>
        <taxon>Bacteria</taxon>
        <taxon>Pseudomonadati</taxon>
        <taxon>Pseudomonadota</taxon>
        <taxon>Alphaproteobacteria</taxon>
        <taxon>Hyphomicrobiales</taxon>
        <taxon>Alsobacteraceae</taxon>
        <taxon>Alsobacter</taxon>
    </lineage>
</organism>
<reference evidence="1" key="1">
    <citation type="submission" date="2024-05" db="EMBL/GenBank/DDBJ databases">
        <authorList>
            <person name="Kim S."/>
            <person name="Heo J."/>
            <person name="Choi H."/>
            <person name="Choi Y."/>
            <person name="Kwon S.-W."/>
            <person name="Kim Y."/>
        </authorList>
    </citation>
    <scope>NUCLEOTIDE SEQUENCE</scope>
    <source>
        <strain evidence="1">KACC 23698</strain>
    </source>
</reference>
<accession>A0AAU7JCV4</accession>